<evidence type="ECO:0000313" key="6">
    <source>
        <dbReference type="Proteomes" id="UP001378592"/>
    </source>
</evidence>
<dbReference type="SUPFAM" id="SSF50978">
    <property type="entry name" value="WD40 repeat-like"/>
    <property type="match status" value="1"/>
</dbReference>
<evidence type="ECO:0000256" key="3">
    <source>
        <dbReference type="ARBA" id="ARBA00022737"/>
    </source>
</evidence>
<keyword evidence="6" id="KW-1185">Reference proteome</keyword>
<evidence type="ECO:0000256" key="4">
    <source>
        <dbReference type="PROSITE-ProRule" id="PRU00221"/>
    </source>
</evidence>
<dbReference type="PANTHER" id="PTHR14588:SF2">
    <property type="entry name" value="DDB1- AND CUL4-ASSOCIATED FACTOR 10"/>
    <property type="match status" value="1"/>
</dbReference>
<comment type="similarity">
    <text evidence="1">Belongs to the WD repeat DCAF10 family.</text>
</comment>
<dbReference type="Proteomes" id="UP001378592">
    <property type="component" value="Unassembled WGS sequence"/>
</dbReference>
<dbReference type="InterPro" id="IPR036322">
    <property type="entry name" value="WD40_repeat_dom_sf"/>
</dbReference>
<evidence type="ECO:0000256" key="1">
    <source>
        <dbReference type="ARBA" id="ARBA00005903"/>
    </source>
</evidence>
<dbReference type="EMBL" id="JAZDUA010000335">
    <property type="protein sequence ID" value="KAK7794397.1"/>
    <property type="molecule type" value="Genomic_DNA"/>
</dbReference>
<keyword evidence="2 4" id="KW-0853">WD repeat</keyword>
<gene>
    <name evidence="5" type="ORF">R5R35_011676</name>
</gene>
<protein>
    <submittedName>
        <fullName evidence="5">Uncharacterized protein</fullName>
    </submittedName>
</protein>
<dbReference type="PROSITE" id="PS50294">
    <property type="entry name" value="WD_REPEATS_REGION"/>
    <property type="match status" value="1"/>
</dbReference>
<reference evidence="5 6" key="1">
    <citation type="submission" date="2024-03" db="EMBL/GenBank/DDBJ databases">
        <title>The genome assembly and annotation of the cricket Gryllus longicercus Weissman &amp; Gray.</title>
        <authorList>
            <person name="Szrajer S."/>
            <person name="Gray D."/>
            <person name="Ylla G."/>
        </authorList>
    </citation>
    <scope>NUCLEOTIDE SEQUENCE [LARGE SCALE GENOMIC DNA]</scope>
    <source>
        <strain evidence="5">DAG 2021-001</strain>
        <tissue evidence="5">Whole body minus gut</tissue>
    </source>
</reference>
<dbReference type="InterPro" id="IPR019775">
    <property type="entry name" value="WD40_repeat_CS"/>
</dbReference>
<comment type="caution">
    <text evidence="5">The sequence shown here is derived from an EMBL/GenBank/DDBJ whole genome shotgun (WGS) entry which is preliminary data.</text>
</comment>
<dbReference type="Pfam" id="PF00400">
    <property type="entry name" value="WD40"/>
    <property type="match status" value="3"/>
</dbReference>
<feature type="repeat" description="WD" evidence="4">
    <location>
        <begin position="137"/>
        <end position="172"/>
    </location>
</feature>
<dbReference type="GO" id="GO:0080008">
    <property type="term" value="C:Cul4-RING E3 ubiquitin ligase complex"/>
    <property type="evidence" value="ECO:0007669"/>
    <property type="project" value="TreeGrafter"/>
</dbReference>
<keyword evidence="3" id="KW-0677">Repeat</keyword>
<accession>A0AAN9VPU8</accession>
<dbReference type="Gene3D" id="2.130.10.10">
    <property type="entry name" value="YVTN repeat-like/Quinoprotein amine dehydrogenase"/>
    <property type="match status" value="1"/>
</dbReference>
<proteinExistence type="inferred from homology"/>
<dbReference type="InterPro" id="IPR039085">
    <property type="entry name" value="DCA10"/>
</dbReference>
<evidence type="ECO:0000313" key="5">
    <source>
        <dbReference type="EMBL" id="KAK7794397.1"/>
    </source>
</evidence>
<dbReference type="SMART" id="SM00320">
    <property type="entry name" value="WD40"/>
    <property type="match status" value="3"/>
</dbReference>
<evidence type="ECO:0000256" key="2">
    <source>
        <dbReference type="ARBA" id="ARBA00022574"/>
    </source>
</evidence>
<dbReference type="AlphaFoldDB" id="A0AAN9VPU8"/>
<dbReference type="PROSITE" id="PS00678">
    <property type="entry name" value="WD_REPEATS_1"/>
    <property type="match status" value="2"/>
</dbReference>
<organism evidence="5 6">
    <name type="scientific">Gryllus longicercus</name>
    <dbReference type="NCBI Taxonomy" id="2509291"/>
    <lineage>
        <taxon>Eukaryota</taxon>
        <taxon>Metazoa</taxon>
        <taxon>Ecdysozoa</taxon>
        <taxon>Arthropoda</taxon>
        <taxon>Hexapoda</taxon>
        <taxon>Insecta</taxon>
        <taxon>Pterygota</taxon>
        <taxon>Neoptera</taxon>
        <taxon>Polyneoptera</taxon>
        <taxon>Orthoptera</taxon>
        <taxon>Ensifera</taxon>
        <taxon>Gryllidea</taxon>
        <taxon>Grylloidea</taxon>
        <taxon>Gryllidae</taxon>
        <taxon>Gryllinae</taxon>
        <taxon>Gryllus</taxon>
    </lineage>
</organism>
<dbReference type="InterPro" id="IPR001680">
    <property type="entry name" value="WD40_rpt"/>
</dbReference>
<name>A0AAN9VPU8_9ORTH</name>
<feature type="repeat" description="WD" evidence="4">
    <location>
        <begin position="95"/>
        <end position="135"/>
    </location>
</feature>
<dbReference type="PANTHER" id="PTHR14588">
    <property type="entry name" value="DDB1- AND CUL4-ASSOCIATED FACTOR 10"/>
    <property type="match status" value="1"/>
</dbReference>
<dbReference type="PROSITE" id="PS50082">
    <property type="entry name" value="WD_REPEATS_2"/>
    <property type="match status" value="2"/>
</dbReference>
<sequence>MSGRAANFGHPVWIRQRELRQRLSIGHSDTFYKGLYSSILPCNYWEEGNYSSNGVPGTVYSLAFSPDGSLLVAGCRRSCILVFDPLLRKKIGALNNPHMGCVFNVKFLDSWTLASGSEDCTVAFWDVRNLKRRVRSLFGHLWSVKNIEYSSQNDILVSTAVDGTSLIWNLKNETGIICAKEFGAPGFCRIRLHPDASKMIISSTQGYLIIVHNVDLNTISEDLAGHFAPFWDFGQSPSLRSRSRNRNGVEPVVDFPHAERCSVVTALGSTLRAAVR</sequence>
<dbReference type="InterPro" id="IPR015943">
    <property type="entry name" value="WD40/YVTN_repeat-like_dom_sf"/>
</dbReference>